<evidence type="ECO:0000256" key="1">
    <source>
        <dbReference type="ARBA" id="ARBA00000971"/>
    </source>
</evidence>
<dbReference type="PANTHER" id="PTHR47245">
    <property type="entry name" value="PEPTIDYLPROLYL ISOMERASE"/>
    <property type="match status" value="1"/>
</dbReference>
<keyword evidence="11" id="KW-1185">Reference proteome</keyword>
<evidence type="ECO:0000256" key="2">
    <source>
        <dbReference type="ARBA" id="ARBA00013194"/>
    </source>
</evidence>
<dbReference type="InterPro" id="IPR000297">
    <property type="entry name" value="PPIase_PpiC"/>
</dbReference>
<dbReference type="SUPFAM" id="SSF54534">
    <property type="entry name" value="FKBP-like"/>
    <property type="match status" value="1"/>
</dbReference>
<dbReference type="EMBL" id="CP051177">
    <property type="protein sequence ID" value="QKX50409.1"/>
    <property type="molecule type" value="Genomic_DNA"/>
</dbReference>
<dbReference type="AlphaFoldDB" id="A0A7H8Q8V5"/>
<accession>A0A7H8Q8V5</accession>
<feature type="region of interest" description="Disordered" evidence="7">
    <location>
        <begin position="1"/>
        <end position="23"/>
    </location>
</feature>
<keyword evidence="4 6" id="KW-0697">Rotamase</keyword>
<evidence type="ECO:0000313" key="10">
    <source>
        <dbReference type="EMBL" id="QKX50409.1"/>
    </source>
</evidence>
<keyword evidence="8" id="KW-0812">Transmembrane</keyword>
<evidence type="ECO:0000259" key="9">
    <source>
        <dbReference type="PROSITE" id="PS50198"/>
    </source>
</evidence>
<organism evidence="10 11">
    <name type="scientific">Planococcus glaciei</name>
    <dbReference type="NCBI Taxonomy" id="459472"/>
    <lineage>
        <taxon>Bacteria</taxon>
        <taxon>Bacillati</taxon>
        <taxon>Bacillota</taxon>
        <taxon>Bacilli</taxon>
        <taxon>Bacillales</taxon>
        <taxon>Caryophanaceae</taxon>
        <taxon>Planococcus</taxon>
    </lineage>
</organism>
<dbReference type="EC" id="5.2.1.8" evidence="2"/>
<dbReference type="GO" id="GO:0003755">
    <property type="term" value="F:peptidyl-prolyl cis-trans isomerase activity"/>
    <property type="evidence" value="ECO:0007669"/>
    <property type="project" value="UniProtKB-KW"/>
</dbReference>
<dbReference type="Gene3D" id="3.10.50.40">
    <property type="match status" value="1"/>
</dbReference>
<evidence type="ECO:0000256" key="7">
    <source>
        <dbReference type="SAM" id="MobiDB-lite"/>
    </source>
</evidence>
<dbReference type="RefSeq" id="WP_176294357.1">
    <property type="nucleotide sequence ID" value="NZ_CP051177.1"/>
</dbReference>
<keyword evidence="8" id="KW-1133">Transmembrane helix</keyword>
<gene>
    <name evidence="10" type="ORF">HF394_07280</name>
</gene>
<dbReference type="InterPro" id="IPR046357">
    <property type="entry name" value="PPIase_dom_sf"/>
</dbReference>
<evidence type="ECO:0000256" key="8">
    <source>
        <dbReference type="SAM" id="Phobius"/>
    </source>
</evidence>
<reference evidence="11" key="1">
    <citation type="submission" date="2020-06" db="EMBL/GenBank/DDBJ databases">
        <title>Isolation of Planomicrobium glaciei.</title>
        <authorList>
            <person name="Malisova L."/>
            <person name="Safrankova R."/>
            <person name="Jakubu V."/>
            <person name="Spanelova P."/>
        </authorList>
    </citation>
    <scope>NUCLEOTIDE SEQUENCE [LARGE SCALE GENOMIC DNA]</scope>
    <source>
        <strain evidence="11">NRL-ATB46093</strain>
    </source>
</reference>
<proteinExistence type="predicted"/>
<feature type="domain" description="PpiC" evidence="9">
    <location>
        <begin position="177"/>
        <end position="269"/>
    </location>
</feature>
<evidence type="ECO:0000256" key="3">
    <source>
        <dbReference type="ARBA" id="ARBA00022729"/>
    </source>
</evidence>
<keyword evidence="3" id="KW-0732">Signal</keyword>
<feature type="compositionally biased region" description="Basic residues" evidence="7">
    <location>
        <begin position="1"/>
        <end position="10"/>
    </location>
</feature>
<protein>
    <recommendedName>
        <fullName evidence="2">peptidylprolyl isomerase</fullName>
        <ecNumber evidence="2">5.2.1.8</ecNumber>
    </recommendedName>
</protein>
<keyword evidence="5 6" id="KW-0413">Isomerase</keyword>
<dbReference type="SUPFAM" id="SSF109998">
    <property type="entry name" value="Triger factor/SurA peptide-binding domain-like"/>
    <property type="match status" value="1"/>
</dbReference>
<evidence type="ECO:0000313" key="11">
    <source>
        <dbReference type="Proteomes" id="UP000509222"/>
    </source>
</evidence>
<evidence type="ECO:0000256" key="4">
    <source>
        <dbReference type="ARBA" id="ARBA00023110"/>
    </source>
</evidence>
<keyword evidence="8" id="KW-0472">Membrane</keyword>
<feature type="transmembrane region" description="Helical" evidence="8">
    <location>
        <begin position="31"/>
        <end position="51"/>
    </location>
</feature>
<dbReference type="Proteomes" id="UP000509222">
    <property type="component" value="Chromosome"/>
</dbReference>
<name>A0A7H8Q8V5_9BACL</name>
<dbReference type="PROSITE" id="PS01096">
    <property type="entry name" value="PPIC_PPIASE_1"/>
    <property type="match status" value="1"/>
</dbReference>
<sequence length="316" mass="35516">MSSNYNRRRPTAPPANTSAGRPKKRLKSGPLLFMILVLFIANLLWFIAWLIPNAPENTEEVASVSGEAITQGEWMAAMEEQYGRDVLLEMVNQKVMETAAKEYDIKVSEKEIELELAMLRSGQDRTESTLAGEDPELLKDKVKARLILEKVLTKDIVIKEDKIEKFYKENQSLYDVEDAYRTRMIVVDSEKDAEEALSELENGSSFEALARERSLDTATGSLGGDIGYISADQNSVDPVIAETVTSVKVDGYSDPLKLKDGRTAIISVTEKAKGQTFSFKEVKDHISRELALEQLPQSVTPEAFWKEFDAEWFYGE</sequence>
<comment type="catalytic activity">
    <reaction evidence="1">
        <text>[protein]-peptidylproline (omega=180) = [protein]-peptidylproline (omega=0)</text>
        <dbReference type="Rhea" id="RHEA:16237"/>
        <dbReference type="Rhea" id="RHEA-COMP:10747"/>
        <dbReference type="Rhea" id="RHEA-COMP:10748"/>
        <dbReference type="ChEBI" id="CHEBI:83833"/>
        <dbReference type="ChEBI" id="CHEBI:83834"/>
        <dbReference type="EC" id="5.2.1.8"/>
    </reaction>
</comment>
<dbReference type="Pfam" id="PF13145">
    <property type="entry name" value="Rotamase_2"/>
    <property type="match status" value="1"/>
</dbReference>
<dbReference type="InterPro" id="IPR023058">
    <property type="entry name" value="PPIase_PpiC_CS"/>
</dbReference>
<dbReference type="InterPro" id="IPR050245">
    <property type="entry name" value="PrsA_foldase"/>
</dbReference>
<evidence type="ECO:0000256" key="5">
    <source>
        <dbReference type="ARBA" id="ARBA00023235"/>
    </source>
</evidence>
<evidence type="ECO:0000256" key="6">
    <source>
        <dbReference type="PROSITE-ProRule" id="PRU00278"/>
    </source>
</evidence>
<dbReference type="InterPro" id="IPR027304">
    <property type="entry name" value="Trigger_fact/SurA_dom_sf"/>
</dbReference>
<dbReference type="Gene3D" id="1.10.4030.10">
    <property type="entry name" value="Porin chaperone SurA, peptide-binding domain"/>
    <property type="match status" value="1"/>
</dbReference>
<dbReference type="PROSITE" id="PS50198">
    <property type="entry name" value="PPIC_PPIASE_2"/>
    <property type="match status" value="1"/>
</dbReference>
<dbReference type="PANTHER" id="PTHR47245:SF1">
    <property type="entry name" value="FOLDASE PROTEIN PRSA"/>
    <property type="match status" value="1"/>
</dbReference>